<organism evidence="2 3">
    <name type="scientific">Mauremys mutica</name>
    <name type="common">yellowpond turtle</name>
    <dbReference type="NCBI Taxonomy" id="74926"/>
    <lineage>
        <taxon>Eukaryota</taxon>
        <taxon>Metazoa</taxon>
        <taxon>Chordata</taxon>
        <taxon>Craniata</taxon>
        <taxon>Vertebrata</taxon>
        <taxon>Euteleostomi</taxon>
        <taxon>Archelosauria</taxon>
        <taxon>Testudinata</taxon>
        <taxon>Testudines</taxon>
        <taxon>Cryptodira</taxon>
        <taxon>Durocryptodira</taxon>
        <taxon>Testudinoidea</taxon>
        <taxon>Geoemydidae</taxon>
        <taxon>Geoemydinae</taxon>
        <taxon>Mauremys</taxon>
    </lineage>
</organism>
<evidence type="ECO:0000313" key="3">
    <source>
        <dbReference type="Proteomes" id="UP000827986"/>
    </source>
</evidence>
<feature type="non-terminal residue" evidence="2">
    <location>
        <position position="68"/>
    </location>
</feature>
<dbReference type="AlphaFoldDB" id="A0A9D3XG46"/>
<name>A0A9D3XG46_9SAUR</name>
<evidence type="ECO:0000256" key="1">
    <source>
        <dbReference type="SAM" id="MobiDB-lite"/>
    </source>
</evidence>
<gene>
    <name evidence="2" type="ORF">KIL84_001843</name>
</gene>
<protein>
    <submittedName>
        <fullName evidence="2">Uncharacterized protein</fullName>
    </submittedName>
</protein>
<dbReference type="EMBL" id="JAHDVG010000469">
    <property type="protein sequence ID" value="KAH1180909.1"/>
    <property type="molecule type" value="Genomic_DNA"/>
</dbReference>
<reference evidence="2" key="1">
    <citation type="submission" date="2021-09" db="EMBL/GenBank/DDBJ databases">
        <title>The genome of Mauremys mutica provides insights into the evolution of semi-aquatic lifestyle.</title>
        <authorList>
            <person name="Gong S."/>
            <person name="Gao Y."/>
        </authorList>
    </citation>
    <scope>NUCLEOTIDE SEQUENCE</scope>
    <source>
        <strain evidence="2">MM-2020</strain>
        <tissue evidence="2">Muscle</tissue>
    </source>
</reference>
<keyword evidence="3" id="KW-1185">Reference proteome</keyword>
<dbReference type="Proteomes" id="UP000827986">
    <property type="component" value="Unassembled WGS sequence"/>
</dbReference>
<accession>A0A9D3XG46</accession>
<feature type="region of interest" description="Disordered" evidence="1">
    <location>
        <begin position="1"/>
        <end position="68"/>
    </location>
</feature>
<feature type="compositionally biased region" description="Polar residues" evidence="1">
    <location>
        <begin position="1"/>
        <end position="10"/>
    </location>
</feature>
<evidence type="ECO:0000313" key="2">
    <source>
        <dbReference type="EMBL" id="KAH1180909.1"/>
    </source>
</evidence>
<sequence length="68" mass="7458">MCRNRASGNSPGHVHMEELWASGTPAWPQEAANPEPRKEPDSEMTQRCCESRMPAGLGWAQPAVRDGP</sequence>
<comment type="caution">
    <text evidence="2">The sequence shown here is derived from an EMBL/GenBank/DDBJ whole genome shotgun (WGS) entry which is preliminary data.</text>
</comment>
<proteinExistence type="predicted"/>